<keyword evidence="4" id="KW-1133">Transmembrane helix</keyword>
<dbReference type="Gene3D" id="2.40.10.10">
    <property type="entry name" value="Trypsin-like serine proteases"/>
    <property type="match status" value="2"/>
</dbReference>
<dbReference type="Proteomes" id="UP000198619">
    <property type="component" value="Unassembled WGS sequence"/>
</dbReference>
<evidence type="ECO:0000256" key="3">
    <source>
        <dbReference type="ARBA" id="ARBA00022801"/>
    </source>
</evidence>
<dbReference type="InterPro" id="IPR036034">
    <property type="entry name" value="PDZ_sf"/>
</dbReference>
<accession>A0A1I0WXZ7</accession>
<dbReference type="OrthoDB" id="9758917at2"/>
<dbReference type="InterPro" id="IPR051201">
    <property type="entry name" value="Chloro_Bact_Ser_Proteases"/>
</dbReference>
<dbReference type="AlphaFoldDB" id="A0A1I0WXZ7"/>
<dbReference type="EMBL" id="FOKI01000006">
    <property type="protein sequence ID" value="SFA93511.1"/>
    <property type="molecule type" value="Genomic_DNA"/>
</dbReference>
<evidence type="ECO:0000259" key="5">
    <source>
        <dbReference type="PROSITE" id="PS50106"/>
    </source>
</evidence>
<keyword evidence="4" id="KW-0472">Membrane</keyword>
<evidence type="ECO:0000256" key="2">
    <source>
        <dbReference type="ARBA" id="ARBA00022670"/>
    </source>
</evidence>
<sequence length="425" mass="45903">MDNNLNNNEPNFVMGDDSTNNNINDNNVGFYDNNNFTNDEFQFDNEPLNEKKPKKNRKWMKYVGVGLVGAILGGIITTSSILYVLPKSDMFKNTELYKSIKGNSVYEGKVPEFTQTSEGMSLTDVVKQVAPAVVGVSTKSVSQDMFYGKQQVMEGIGSGVIFSEEGYVLTNYHVIQGAQEVKVILNNNGEGKEVNAKVVNYDAQRDIAIVKITDDIKMPAVAPLGDSDELLPGQQVVAIGNPLGKEFLGTVTSGIISAVNRDIVMDQNGTKLKFIQTDTAINKGNSGGPLINAKGEVIGINTLKTGETGVEGMGFAIPINEIKPKLEDLVKPLLKIGIAGKAIDENTAKENNVPQGVLVAQVEDLSSAQKAGLQAGDIITSFDGKAVKTVEEINEIKAKHKSGDTVKVEIYRNNSKKTIELQLAE</sequence>
<dbReference type="PANTHER" id="PTHR43343:SF3">
    <property type="entry name" value="PROTEASE DO-LIKE 8, CHLOROPLASTIC"/>
    <property type="match status" value="1"/>
</dbReference>
<dbReference type="RefSeq" id="WP_090039596.1">
    <property type="nucleotide sequence ID" value="NZ_FOKI01000006.1"/>
</dbReference>
<keyword evidence="7" id="KW-1185">Reference proteome</keyword>
<keyword evidence="3" id="KW-0378">Hydrolase</keyword>
<dbReference type="InterPro" id="IPR001940">
    <property type="entry name" value="Peptidase_S1C"/>
</dbReference>
<dbReference type="Pfam" id="PF13365">
    <property type="entry name" value="Trypsin_2"/>
    <property type="match status" value="1"/>
</dbReference>
<evidence type="ECO:0000256" key="1">
    <source>
        <dbReference type="ARBA" id="ARBA00010541"/>
    </source>
</evidence>
<dbReference type="SUPFAM" id="SSF50494">
    <property type="entry name" value="Trypsin-like serine proteases"/>
    <property type="match status" value="1"/>
</dbReference>
<dbReference type="SMART" id="SM00228">
    <property type="entry name" value="PDZ"/>
    <property type="match status" value="1"/>
</dbReference>
<dbReference type="InterPro" id="IPR001478">
    <property type="entry name" value="PDZ"/>
</dbReference>
<dbReference type="InterPro" id="IPR009003">
    <property type="entry name" value="Peptidase_S1_PA"/>
</dbReference>
<dbReference type="GO" id="GO:0004252">
    <property type="term" value="F:serine-type endopeptidase activity"/>
    <property type="evidence" value="ECO:0007669"/>
    <property type="project" value="InterPro"/>
</dbReference>
<dbReference type="Pfam" id="PF13180">
    <property type="entry name" value="PDZ_2"/>
    <property type="match status" value="1"/>
</dbReference>
<dbReference type="STRING" id="84698.SAMN04488528_1006157"/>
<protein>
    <submittedName>
        <fullName evidence="6">Serine protease Do</fullName>
    </submittedName>
</protein>
<evidence type="ECO:0000256" key="4">
    <source>
        <dbReference type="SAM" id="Phobius"/>
    </source>
</evidence>
<gene>
    <name evidence="6" type="ORF">SAMN04488528_1006157</name>
</gene>
<evidence type="ECO:0000313" key="7">
    <source>
        <dbReference type="Proteomes" id="UP000198619"/>
    </source>
</evidence>
<keyword evidence="2 6" id="KW-0645">Protease</keyword>
<dbReference type="PROSITE" id="PS50106">
    <property type="entry name" value="PDZ"/>
    <property type="match status" value="1"/>
</dbReference>
<organism evidence="6 7">
    <name type="scientific">Clostridium frigidicarnis</name>
    <dbReference type="NCBI Taxonomy" id="84698"/>
    <lineage>
        <taxon>Bacteria</taxon>
        <taxon>Bacillati</taxon>
        <taxon>Bacillota</taxon>
        <taxon>Clostridia</taxon>
        <taxon>Eubacteriales</taxon>
        <taxon>Clostridiaceae</taxon>
        <taxon>Clostridium</taxon>
    </lineage>
</organism>
<reference evidence="6 7" key="1">
    <citation type="submission" date="2016-10" db="EMBL/GenBank/DDBJ databases">
        <authorList>
            <person name="de Groot N.N."/>
        </authorList>
    </citation>
    <scope>NUCLEOTIDE SEQUENCE [LARGE SCALE GENOMIC DNA]</scope>
    <source>
        <strain evidence="6 7">DSM 12271</strain>
    </source>
</reference>
<dbReference type="Gene3D" id="2.30.42.10">
    <property type="match status" value="1"/>
</dbReference>
<keyword evidence="4" id="KW-0812">Transmembrane</keyword>
<dbReference type="PANTHER" id="PTHR43343">
    <property type="entry name" value="PEPTIDASE S12"/>
    <property type="match status" value="1"/>
</dbReference>
<dbReference type="InterPro" id="IPR043504">
    <property type="entry name" value="Peptidase_S1_PA_chymotrypsin"/>
</dbReference>
<dbReference type="GO" id="GO:0006508">
    <property type="term" value="P:proteolysis"/>
    <property type="evidence" value="ECO:0007669"/>
    <property type="project" value="UniProtKB-KW"/>
</dbReference>
<name>A0A1I0WXZ7_9CLOT</name>
<comment type="similarity">
    <text evidence="1">Belongs to the peptidase S1C family.</text>
</comment>
<feature type="domain" description="PDZ" evidence="5">
    <location>
        <begin position="337"/>
        <end position="414"/>
    </location>
</feature>
<dbReference type="PRINTS" id="PR00834">
    <property type="entry name" value="PROTEASES2C"/>
</dbReference>
<dbReference type="SUPFAM" id="SSF50156">
    <property type="entry name" value="PDZ domain-like"/>
    <property type="match status" value="1"/>
</dbReference>
<evidence type="ECO:0000313" key="6">
    <source>
        <dbReference type="EMBL" id="SFA93511.1"/>
    </source>
</evidence>
<proteinExistence type="inferred from homology"/>
<feature type="transmembrane region" description="Helical" evidence="4">
    <location>
        <begin position="62"/>
        <end position="85"/>
    </location>
</feature>